<proteinExistence type="predicted"/>
<dbReference type="Gene3D" id="1.25.40.10">
    <property type="entry name" value="Tetratricopeptide repeat domain"/>
    <property type="match status" value="3"/>
</dbReference>
<dbReference type="InterPro" id="IPR051685">
    <property type="entry name" value="Ycf3/AcsC/BcsC/TPR_MFPF"/>
</dbReference>
<name>A0A0B7GWD4_TREPH</name>
<accession>A0A0B7GWD4</accession>
<dbReference type="PROSITE" id="PS50005">
    <property type="entry name" value="TPR"/>
    <property type="match status" value="1"/>
</dbReference>
<dbReference type="Pfam" id="PF04733">
    <property type="entry name" value="Coatomer_E"/>
    <property type="match status" value="1"/>
</dbReference>
<feature type="signal peptide" evidence="4">
    <location>
        <begin position="1"/>
        <end position="33"/>
    </location>
</feature>
<keyword evidence="1" id="KW-0677">Repeat</keyword>
<keyword evidence="2 3" id="KW-0802">TPR repeat</keyword>
<dbReference type="InterPro" id="IPR019734">
    <property type="entry name" value="TPR_rpt"/>
</dbReference>
<dbReference type="AlphaFoldDB" id="A0A0B7GWD4"/>
<dbReference type="SMART" id="SM00028">
    <property type="entry name" value="TPR"/>
    <property type="match status" value="8"/>
</dbReference>
<evidence type="ECO:0000256" key="4">
    <source>
        <dbReference type="SAM" id="SignalP"/>
    </source>
</evidence>
<dbReference type="OrthoDB" id="363271at2"/>
<dbReference type="PANTHER" id="PTHR44943">
    <property type="entry name" value="CELLULOSE SYNTHASE OPERON PROTEIN C"/>
    <property type="match status" value="1"/>
</dbReference>
<evidence type="ECO:0000313" key="6">
    <source>
        <dbReference type="EMBL" id="QEJ99180.1"/>
    </source>
</evidence>
<evidence type="ECO:0000313" key="5">
    <source>
        <dbReference type="EMBL" id="CEM61867.1"/>
    </source>
</evidence>
<dbReference type="PANTHER" id="PTHR44943:SF8">
    <property type="entry name" value="TPR REPEAT-CONTAINING PROTEIN MJ0263"/>
    <property type="match status" value="1"/>
</dbReference>
<reference evidence="5" key="1">
    <citation type="submission" date="2015-01" db="EMBL/GenBank/DDBJ databases">
        <authorList>
            <person name="Xiang T."/>
            <person name="Song Y."/>
            <person name="Huang L."/>
            <person name="Wang B."/>
            <person name="Wu P."/>
        </authorList>
    </citation>
    <scope>NUCLEOTIDE SEQUENCE [LARGE SCALE GENOMIC DNA]</scope>
    <source>
        <strain evidence="5">V1</strain>
    </source>
</reference>
<evidence type="ECO:0000313" key="8">
    <source>
        <dbReference type="Proteomes" id="UP000323594"/>
    </source>
</evidence>
<reference evidence="6 8" key="3">
    <citation type="submission" date="2019-08" db="EMBL/GenBank/DDBJ databases">
        <authorList>
            <person name="Kuhnert P."/>
        </authorList>
    </citation>
    <scope>NUCLEOTIDE SEQUENCE [LARGE SCALE GENOMIC DNA]</scope>
    <source>
        <strain evidence="6 8">B36.5</strain>
    </source>
</reference>
<dbReference type="EMBL" id="CDNC01000014">
    <property type="protein sequence ID" value="CEM61867.1"/>
    <property type="molecule type" value="Genomic_DNA"/>
</dbReference>
<dbReference type="Proteomes" id="UP000042527">
    <property type="component" value="Unassembled WGS sequence"/>
</dbReference>
<protein>
    <submittedName>
        <fullName evidence="5">Tetratricopeptide repeat protein</fullName>
    </submittedName>
</protein>
<organism evidence="5 7">
    <name type="scientific">Treponema phagedenis</name>
    <dbReference type="NCBI Taxonomy" id="162"/>
    <lineage>
        <taxon>Bacteria</taxon>
        <taxon>Pseudomonadati</taxon>
        <taxon>Spirochaetota</taxon>
        <taxon>Spirochaetia</taxon>
        <taxon>Spirochaetales</taxon>
        <taxon>Treponemataceae</taxon>
        <taxon>Treponema</taxon>
    </lineage>
</organism>
<evidence type="ECO:0000256" key="2">
    <source>
        <dbReference type="ARBA" id="ARBA00022803"/>
    </source>
</evidence>
<feature type="chain" id="PRO_5030004829" evidence="4">
    <location>
        <begin position="34"/>
        <end position="674"/>
    </location>
</feature>
<gene>
    <name evidence="6" type="ORF">FUT82_15070</name>
    <name evidence="5" type="ORF">TPHV1_210100</name>
</gene>
<dbReference type="EMBL" id="CP042817">
    <property type="protein sequence ID" value="QEJ99180.1"/>
    <property type="molecule type" value="Genomic_DNA"/>
</dbReference>
<dbReference type="Proteomes" id="UP000323594">
    <property type="component" value="Chromosome"/>
</dbReference>
<evidence type="ECO:0000256" key="1">
    <source>
        <dbReference type="ARBA" id="ARBA00022737"/>
    </source>
</evidence>
<dbReference type="SUPFAM" id="SSF48452">
    <property type="entry name" value="TPR-like"/>
    <property type="match status" value="1"/>
</dbReference>
<keyword evidence="4" id="KW-0732">Signal</keyword>
<evidence type="ECO:0000313" key="7">
    <source>
        <dbReference type="Proteomes" id="UP000042527"/>
    </source>
</evidence>
<feature type="repeat" description="TPR" evidence="3">
    <location>
        <begin position="70"/>
        <end position="103"/>
    </location>
</feature>
<reference evidence="7" key="2">
    <citation type="submission" date="2015-01" db="EMBL/GenBank/DDBJ databases">
        <authorList>
            <person name="Manzoor Shahid"/>
            <person name="Zubair Saima"/>
        </authorList>
    </citation>
    <scope>NUCLEOTIDE SEQUENCE [LARGE SCALE GENOMIC DNA]</scope>
    <source>
        <strain evidence="7">V1</strain>
    </source>
</reference>
<dbReference type="InterPro" id="IPR011990">
    <property type="entry name" value="TPR-like_helical_dom_sf"/>
</dbReference>
<dbReference type="Pfam" id="PF14559">
    <property type="entry name" value="TPR_19"/>
    <property type="match status" value="1"/>
</dbReference>
<sequence>MWCCGKKQTGRDNMKIKTTISIFLLMISAIAFAQTSTDLFEKGRKAQAKEDWYTAIEFYQEALKKNASYNLVYQGMAECFYALGEYEETLKNIKKAQKFMPNNAELQNIEGFALIGLGKVGDAKKVFAEVLKTYPNDLDSRFGMAEIDVVAGRLTGASMLYKAALERQTENRKALLSLALISYETGNKQAAETYILQALRYHGDYPQVHFFAAYLTALDGKYSEAQVRLETALKIQPHYKEASELLASILYAQGKYQKVIDICDQLIAYDRNQAHAWYVKTLSLLKLGKNSEALQTAKLGLSVEPDNEIMRILLEEIAIINLEFEDMYRKELADFHVEKGKGFAHRNMSSQALYEYRRALKVYPYDFTARESYAKLLLRFGFPARHLEQLKFIQSINKSNARINDSVEAYEKKQAYSIQNRWKIDPLYLDKAHVSIAIFYHTDPTNVFHPEAERFTAMQVKDSFSYNRRFNIVADTEKSYSYTEAFRKARLAGNDYFGIISIKENDRDICLTLDLYIASTGSKASSFKVYRSGNDRFANSLRRLTQMLTEKLPIVGSLVNRYQSESVIDLGTGDIEDLNEASFLVLKKDSVTVQKEGLGLLYREQDVLGTFTVTKTSEDLSEGLLKRKGYYDRMNAGDIVIREPIKEKEAKVETDTVSPGQQMNLLLALLRSIR</sequence>
<keyword evidence="7" id="KW-1185">Reference proteome</keyword>
<evidence type="ECO:0000256" key="3">
    <source>
        <dbReference type="PROSITE-ProRule" id="PRU00339"/>
    </source>
</evidence>